<feature type="transmembrane region" description="Helical" evidence="6">
    <location>
        <begin position="512"/>
        <end position="530"/>
    </location>
</feature>
<dbReference type="Proteomes" id="UP000693970">
    <property type="component" value="Unassembled WGS sequence"/>
</dbReference>
<evidence type="ECO:0000256" key="1">
    <source>
        <dbReference type="ARBA" id="ARBA00004141"/>
    </source>
</evidence>
<feature type="compositionally biased region" description="Low complexity" evidence="5">
    <location>
        <begin position="642"/>
        <end position="651"/>
    </location>
</feature>
<dbReference type="OrthoDB" id="5588846at2759"/>
<comment type="subcellular location">
    <subcellularLocation>
        <location evidence="1">Membrane</location>
        <topology evidence="1">Multi-pass membrane protein</topology>
    </subcellularLocation>
</comment>
<feature type="transmembrane region" description="Helical" evidence="6">
    <location>
        <begin position="451"/>
        <end position="471"/>
    </location>
</feature>
<keyword evidence="2 6" id="KW-0812">Transmembrane</keyword>
<dbReference type="InterPro" id="IPR004331">
    <property type="entry name" value="SPX_dom"/>
</dbReference>
<comment type="caution">
    <text evidence="8">The sequence shown here is derived from an EMBL/GenBank/DDBJ whole genome shotgun (WGS) entry which is preliminary data.</text>
</comment>
<feature type="transmembrane region" description="Helical" evidence="6">
    <location>
        <begin position="536"/>
        <end position="555"/>
    </location>
</feature>
<feature type="transmembrane region" description="Helical" evidence="6">
    <location>
        <begin position="852"/>
        <end position="872"/>
    </location>
</feature>
<feature type="transmembrane region" description="Helical" evidence="6">
    <location>
        <begin position="779"/>
        <end position="796"/>
    </location>
</feature>
<feature type="compositionally biased region" description="Basic residues" evidence="5">
    <location>
        <begin position="289"/>
        <end position="305"/>
    </location>
</feature>
<evidence type="ECO:0000313" key="8">
    <source>
        <dbReference type="EMBL" id="KAG7337505.1"/>
    </source>
</evidence>
<feature type="domain" description="SPX" evidence="7">
    <location>
        <begin position="1"/>
        <end position="198"/>
    </location>
</feature>
<sequence length="883" mass="98874">MKFADKIVVLQHREWSPFYLEYNGLKQILAETDLTDGQSSDINKDDHITSSTSTNNVPLLSKRSFQNGAITSANFLAKLYDEVQKIALFVLKEEGKIADGLAECRTQLRQLMEKCQDAACETNWIEGGEEEDHDHPYPSQGTSNLESEFRQLRDKYNHIAAELLQLIQFVDINVKGILRILKKHDKRVQNHQQHDLQELFVFGHNRSRTKTCPYPSSILMASLQNHRALDALCVTLQEGYTEVRLLEQAMFSTTNPTPPSTIPTTSSALAMDAARNRAGGATPRPLPSSKRRGRSPKGLGRRHRSSQGLANLAIQSSNTVDDHDHDMFVDELPPSMIRPMEEDDNVFYPMHHSPSFALVTTNNNTKNTTTKSSSSSKAVSLPREDFVMAQIYAARRSITNHKSDVLNMLATTALGFEPDPSDNDSQQIRAEYEHAAALDDYKRKSAISSTLNLVSSFIYMTNYLIVIPTVVSYSERLGADPALSSAIVGMTPFATIFSTILYSWWTSYSYRIPLLAATILNVLGNMMYAMGYPCNSMTFVLIGRLMSGMGSCRPINRRYIADAYSTAERTAASAHFVAVGCFGMALGPFLGSILHRIAEHSTSPYWQVENAPGWFMAAVWFVYGVFHVLYFVDPPREDSDTMAATSSTATSKKLESSSGETKPLLSSASELEIEMDDETHIPIWRNAPVMVNFFIYFIEKLLMECVSSSTSILTFYYFEWPGSWAGYWLAFLCILVLPVNLLVGYLSRIYEDREMMVVMQIATIIGCVVIMRFGEEYYIEQYLIGTLIIVVTSNMVEGPNMSLLSKTIPKKWRKGFMNVGLLATEAATMGRTAGDAFLALCGTAGIEHQLNLTFGSMIVATVFTLWITYRYYDSLIPNEDKNL</sequence>
<feature type="region of interest" description="Disordered" evidence="5">
    <location>
        <begin position="277"/>
        <end position="310"/>
    </location>
</feature>
<feature type="transmembrane region" description="Helical" evidence="6">
    <location>
        <begin position="755"/>
        <end position="773"/>
    </location>
</feature>
<evidence type="ECO:0000313" key="9">
    <source>
        <dbReference type="Proteomes" id="UP000693970"/>
    </source>
</evidence>
<feature type="region of interest" description="Disordered" evidence="5">
    <location>
        <begin position="642"/>
        <end position="663"/>
    </location>
</feature>
<evidence type="ECO:0000256" key="6">
    <source>
        <dbReference type="SAM" id="Phobius"/>
    </source>
</evidence>
<evidence type="ECO:0000256" key="3">
    <source>
        <dbReference type="ARBA" id="ARBA00022989"/>
    </source>
</evidence>
<keyword evidence="4 6" id="KW-0472">Membrane</keyword>
<dbReference type="PANTHER" id="PTHR23510">
    <property type="entry name" value="INNER MEMBRANE TRANSPORT PROTEIN YAJR"/>
    <property type="match status" value="1"/>
</dbReference>
<evidence type="ECO:0000256" key="2">
    <source>
        <dbReference type="ARBA" id="ARBA00022692"/>
    </source>
</evidence>
<organism evidence="8 9">
    <name type="scientific">Nitzschia inconspicua</name>
    <dbReference type="NCBI Taxonomy" id="303405"/>
    <lineage>
        <taxon>Eukaryota</taxon>
        <taxon>Sar</taxon>
        <taxon>Stramenopiles</taxon>
        <taxon>Ochrophyta</taxon>
        <taxon>Bacillariophyta</taxon>
        <taxon>Bacillariophyceae</taxon>
        <taxon>Bacillariophycidae</taxon>
        <taxon>Bacillariales</taxon>
        <taxon>Bacillariaceae</taxon>
        <taxon>Nitzschia</taxon>
    </lineage>
</organism>
<dbReference type="Pfam" id="PF07690">
    <property type="entry name" value="MFS_1"/>
    <property type="match status" value="1"/>
</dbReference>
<feature type="transmembrane region" description="Helical" evidence="6">
    <location>
        <begin position="576"/>
        <end position="594"/>
    </location>
</feature>
<dbReference type="InterPro" id="IPR051068">
    <property type="entry name" value="MFS_Domain-Containing_Protein"/>
</dbReference>
<feature type="transmembrane region" description="Helical" evidence="6">
    <location>
        <begin position="614"/>
        <end position="632"/>
    </location>
</feature>
<feature type="transmembrane region" description="Helical" evidence="6">
    <location>
        <begin position="724"/>
        <end position="743"/>
    </location>
</feature>
<dbReference type="InterPro" id="IPR011701">
    <property type="entry name" value="MFS"/>
</dbReference>
<name>A0A9K3K5R6_9STRA</name>
<evidence type="ECO:0000259" key="7">
    <source>
        <dbReference type="PROSITE" id="PS51382"/>
    </source>
</evidence>
<dbReference type="PROSITE" id="PS51382">
    <property type="entry name" value="SPX"/>
    <property type="match status" value="1"/>
</dbReference>
<dbReference type="EMBL" id="JAGRRH010000082">
    <property type="protein sequence ID" value="KAG7337505.1"/>
    <property type="molecule type" value="Genomic_DNA"/>
</dbReference>
<keyword evidence="3 6" id="KW-1133">Transmembrane helix</keyword>
<reference evidence="8" key="2">
    <citation type="submission" date="2021-04" db="EMBL/GenBank/DDBJ databases">
        <authorList>
            <person name="Podell S."/>
        </authorList>
    </citation>
    <scope>NUCLEOTIDE SEQUENCE</scope>
    <source>
        <strain evidence="8">Hildebrandi</strain>
    </source>
</reference>
<dbReference type="AlphaFoldDB" id="A0A9K3K5R6"/>
<feature type="transmembrane region" description="Helical" evidence="6">
    <location>
        <begin position="483"/>
        <end position="505"/>
    </location>
</feature>
<accession>A0A9K3K5R6</accession>
<dbReference type="GO" id="GO:0016020">
    <property type="term" value="C:membrane"/>
    <property type="evidence" value="ECO:0007669"/>
    <property type="project" value="UniProtKB-SubCell"/>
</dbReference>
<keyword evidence="9" id="KW-1185">Reference proteome</keyword>
<dbReference type="GO" id="GO:0022857">
    <property type="term" value="F:transmembrane transporter activity"/>
    <property type="evidence" value="ECO:0007669"/>
    <property type="project" value="InterPro"/>
</dbReference>
<evidence type="ECO:0000256" key="4">
    <source>
        <dbReference type="ARBA" id="ARBA00023136"/>
    </source>
</evidence>
<protein>
    <submittedName>
        <fullName evidence="8">Major facilitator superfamily transporter</fullName>
    </submittedName>
</protein>
<reference evidence="8" key="1">
    <citation type="journal article" date="2021" name="Sci. Rep.">
        <title>Diploid genomic architecture of Nitzschia inconspicua, an elite biomass production diatom.</title>
        <authorList>
            <person name="Oliver A."/>
            <person name="Podell S."/>
            <person name="Pinowska A."/>
            <person name="Traller J.C."/>
            <person name="Smith S.R."/>
            <person name="McClure R."/>
            <person name="Beliaev A."/>
            <person name="Bohutskyi P."/>
            <person name="Hill E.A."/>
            <person name="Rabines A."/>
            <person name="Zheng H."/>
            <person name="Allen L.Z."/>
            <person name="Kuo A."/>
            <person name="Grigoriev I.V."/>
            <person name="Allen A.E."/>
            <person name="Hazlebeck D."/>
            <person name="Allen E.E."/>
        </authorList>
    </citation>
    <scope>NUCLEOTIDE SEQUENCE</scope>
    <source>
        <strain evidence="8">Hildebrandi</strain>
    </source>
</reference>
<proteinExistence type="predicted"/>
<gene>
    <name evidence="8" type="ORF">IV203_017616</name>
</gene>
<dbReference type="PANTHER" id="PTHR23510:SF64">
    <property type="entry name" value="INNER MEMBRANE TRANSPORT PROTEIN YAJR"/>
    <property type="match status" value="1"/>
</dbReference>
<feature type="transmembrane region" description="Helical" evidence="6">
    <location>
        <begin position="693"/>
        <end position="718"/>
    </location>
</feature>
<evidence type="ECO:0000256" key="5">
    <source>
        <dbReference type="SAM" id="MobiDB-lite"/>
    </source>
</evidence>